<accession>A0A2M4DAD3</accession>
<dbReference type="AlphaFoldDB" id="A0A2M4DAD3"/>
<name>A0A2M4DAD3_ANODA</name>
<reference evidence="2" key="1">
    <citation type="submission" date="2018-01" db="EMBL/GenBank/DDBJ databases">
        <title>An insight into the sialome of Amazonian anophelines.</title>
        <authorList>
            <person name="Ribeiro J.M."/>
            <person name="Scarpassa V."/>
            <person name="Calvo E."/>
        </authorList>
    </citation>
    <scope>NUCLEOTIDE SEQUENCE</scope>
</reference>
<keyword evidence="1" id="KW-0732">Signal</keyword>
<protein>
    <submittedName>
        <fullName evidence="2">Putative secreted protein</fullName>
    </submittedName>
</protein>
<evidence type="ECO:0000313" key="2">
    <source>
        <dbReference type="EMBL" id="MBW74515.1"/>
    </source>
</evidence>
<feature type="chain" id="PRO_5014831192" evidence="1">
    <location>
        <begin position="23"/>
        <end position="127"/>
    </location>
</feature>
<organism evidence="2">
    <name type="scientific">Anopheles darlingi</name>
    <name type="common">Mosquito</name>
    <dbReference type="NCBI Taxonomy" id="43151"/>
    <lineage>
        <taxon>Eukaryota</taxon>
        <taxon>Metazoa</taxon>
        <taxon>Ecdysozoa</taxon>
        <taxon>Arthropoda</taxon>
        <taxon>Hexapoda</taxon>
        <taxon>Insecta</taxon>
        <taxon>Pterygota</taxon>
        <taxon>Neoptera</taxon>
        <taxon>Endopterygota</taxon>
        <taxon>Diptera</taxon>
        <taxon>Nematocera</taxon>
        <taxon>Culicoidea</taxon>
        <taxon>Culicidae</taxon>
        <taxon>Anophelinae</taxon>
        <taxon>Anopheles</taxon>
    </lineage>
</organism>
<dbReference type="EMBL" id="GGFL01010337">
    <property type="protein sequence ID" value="MBW74515.1"/>
    <property type="molecule type" value="Transcribed_RNA"/>
</dbReference>
<sequence length="127" mass="12600">MLVDFFTTVLVARLVPLPVVLGCTGCGDGVAFTSTAVASLGLAIVEDFGSGRVPTFSLDWTGLNEDNGVFVLAELVFIGIVSAATSSDAGAGDADATVVVPKGVAAFEGAGILTGTTTGSGFISKLV</sequence>
<evidence type="ECO:0000256" key="1">
    <source>
        <dbReference type="SAM" id="SignalP"/>
    </source>
</evidence>
<feature type="signal peptide" evidence="1">
    <location>
        <begin position="1"/>
        <end position="22"/>
    </location>
</feature>
<proteinExistence type="predicted"/>